<dbReference type="PROSITE" id="PS50887">
    <property type="entry name" value="GGDEF"/>
    <property type="match status" value="1"/>
</dbReference>
<evidence type="ECO:0000259" key="1">
    <source>
        <dbReference type="PROSITE" id="PS50887"/>
    </source>
</evidence>
<dbReference type="InterPro" id="IPR006675">
    <property type="entry name" value="HDIG_dom"/>
</dbReference>
<evidence type="ECO:0000313" key="3">
    <source>
        <dbReference type="EMBL" id="XAY05813.1"/>
    </source>
</evidence>
<dbReference type="Pfam" id="PF00990">
    <property type="entry name" value="GGDEF"/>
    <property type="match status" value="1"/>
</dbReference>
<dbReference type="SMART" id="SM00471">
    <property type="entry name" value="HDc"/>
    <property type="match status" value="1"/>
</dbReference>
<sequence>MRRRPFAEDPELISLRAQLADANERIRVLESERTATATRDPATQLLTRGAFREAAERELARTRRSGSPATLFVVDLDGFRELNAAHGSEAGDRALAAVAAQLREVTRTSDIVGRTGPDELAVLLPDTALPGGTLCAGRLVDRLDKAELTALGPVTVSAGVAEHRRGHSLEALLSRASVSLDRARRAGGARVDDGVLHAGPGDEESFHNPHADVIEALAVTLLERDRYTGEHSESVVAMARSVARGLGMPSSDIERVGAAALLHDIGKVAIPDHILNKPAKLDPQEWELMREHPVIGERILRAIPGMGTVARIVRHEHESFDGSGYPDGLSGDAIPLGSRIILACDTYHAMTSDRPYRARMPHADAIHELARCAGTQFDPRVTEALIGVLHGLRQSGSPLVA</sequence>
<dbReference type="SMART" id="SM00267">
    <property type="entry name" value="GGDEF"/>
    <property type="match status" value="1"/>
</dbReference>
<dbReference type="InterPro" id="IPR003607">
    <property type="entry name" value="HD/PDEase_dom"/>
</dbReference>
<organism evidence="3">
    <name type="scientific">Paraconexibacter sp. AEG42_29</name>
    <dbReference type="NCBI Taxonomy" id="2997339"/>
    <lineage>
        <taxon>Bacteria</taxon>
        <taxon>Bacillati</taxon>
        <taxon>Actinomycetota</taxon>
        <taxon>Thermoleophilia</taxon>
        <taxon>Solirubrobacterales</taxon>
        <taxon>Paraconexibacteraceae</taxon>
        <taxon>Paraconexibacter</taxon>
    </lineage>
</organism>
<dbReference type="CDD" id="cd01949">
    <property type="entry name" value="GGDEF"/>
    <property type="match status" value="1"/>
</dbReference>
<dbReference type="PANTHER" id="PTHR43155">
    <property type="entry name" value="CYCLIC DI-GMP PHOSPHODIESTERASE PA4108-RELATED"/>
    <property type="match status" value="1"/>
</dbReference>
<dbReference type="CDD" id="cd00077">
    <property type="entry name" value="HDc"/>
    <property type="match status" value="1"/>
</dbReference>
<dbReference type="InterPro" id="IPR043128">
    <property type="entry name" value="Rev_trsase/Diguanyl_cyclase"/>
</dbReference>
<feature type="domain" description="GGDEF" evidence="1">
    <location>
        <begin position="67"/>
        <end position="196"/>
    </location>
</feature>
<dbReference type="NCBIfam" id="TIGR00277">
    <property type="entry name" value="HDIG"/>
    <property type="match status" value="1"/>
</dbReference>
<protein>
    <recommendedName>
        <fullName evidence="4">Diguanylate cyclase</fullName>
    </recommendedName>
</protein>
<evidence type="ECO:0000259" key="2">
    <source>
        <dbReference type="PROSITE" id="PS51832"/>
    </source>
</evidence>
<accession>A0AAU7AVY2</accession>
<dbReference type="SUPFAM" id="SSF55073">
    <property type="entry name" value="Nucleotide cyclase"/>
    <property type="match status" value="1"/>
</dbReference>
<dbReference type="InterPro" id="IPR037522">
    <property type="entry name" value="HD_GYP_dom"/>
</dbReference>
<dbReference type="PROSITE" id="PS51832">
    <property type="entry name" value="HD_GYP"/>
    <property type="match status" value="1"/>
</dbReference>
<feature type="domain" description="HD-GYP" evidence="2">
    <location>
        <begin position="206"/>
        <end position="401"/>
    </location>
</feature>
<evidence type="ECO:0008006" key="4">
    <source>
        <dbReference type="Google" id="ProtNLM"/>
    </source>
</evidence>
<dbReference type="PANTHER" id="PTHR43155:SF2">
    <property type="entry name" value="CYCLIC DI-GMP PHOSPHODIESTERASE PA4108"/>
    <property type="match status" value="1"/>
</dbReference>
<dbReference type="Pfam" id="PF13487">
    <property type="entry name" value="HD_5"/>
    <property type="match status" value="1"/>
</dbReference>
<proteinExistence type="predicted"/>
<dbReference type="EMBL" id="CP114014">
    <property type="protein sequence ID" value="XAY05813.1"/>
    <property type="molecule type" value="Genomic_DNA"/>
</dbReference>
<dbReference type="SUPFAM" id="SSF109604">
    <property type="entry name" value="HD-domain/PDEase-like"/>
    <property type="match status" value="1"/>
</dbReference>
<name>A0AAU7AVY2_9ACTN</name>
<dbReference type="InterPro" id="IPR029787">
    <property type="entry name" value="Nucleotide_cyclase"/>
</dbReference>
<dbReference type="Gene3D" id="1.10.3210.10">
    <property type="entry name" value="Hypothetical protein af1432"/>
    <property type="match status" value="1"/>
</dbReference>
<reference evidence="3" key="1">
    <citation type="submission" date="2022-12" db="EMBL/GenBank/DDBJ databases">
        <title>Paraconexibacter alkalitolerans sp. nov. and Baekduia alba sp. nov., isolated from soil and emended description of the genera Paraconexibacter (Chun et al., 2020) and Baekduia (An et al., 2020).</title>
        <authorList>
            <person name="Vieira S."/>
            <person name="Huber K.J."/>
            <person name="Geppert A."/>
            <person name="Wolf J."/>
            <person name="Neumann-Schaal M."/>
            <person name="Muesken M."/>
            <person name="Overmann J."/>
        </authorList>
    </citation>
    <scope>NUCLEOTIDE SEQUENCE</scope>
    <source>
        <strain evidence="3">AEG42_29</strain>
    </source>
</reference>
<dbReference type="Gene3D" id="3.30.70.270">
    <property type="match status" value="1"/>
</dbReference>
<gene>
    <name evidence="3" type="ORF">DSM112329_02673</name>
</gene>
<dbReference type="RefSeq" id="WP_354702316.1">
    <property type="nucleotide sequence ID" value="NZ_CP114014.1"/>
</dbReference>
<dbReference type="NCBIfam" id="TIGR00254">
    <property type="entry name" value="GGDEF"/>
    <property type="match status" value="1"/>
</dbReference>
<dbReference type="AlphaFoldDB" id="A0AAU7AVY2"/>
<dbReference type="KEGG" id="parq:DSM112329_02673"/>
<dbReference type="InterPro" id="IPR000160">
    <property type="entry name" value="GGDEF_dom"/>
</dbReference>